<evidence type="ECO:0000313" key="4">
    <source>
        <dbReference type="Proteomes" id="UP001500908"/>
    </source>
</evidence>
<dbReference type="PRINTS" id="PR00081">
    <property type="entry name" value="GDHRDH"/>
</dbReference>
<dbReference type="InterPro" id="IPR020904">
    <property type="entry name" value="Sc_DH/Rdtase_CS"/>
</dbReference>
<evidence type="ECO:0000313" key="3">
    <source>
        <dbReference type="EMBL" id="GAA3738200.1"/>
    </source>
</evidence>
<gene>
    <name evidence="3" type="ORF">GCM10022402_17630</name>
</gene>
<dbReference type="InterPro" id="IPR057326">
    <property type="entry name" value="KR_dom"/>
</dbReference>
<reference evidence="4" key="1">
    <citation type="journal article" date="2019" name="Int. J. Syst. Evol. Microbiol.">
        <title>The Global Catalogue of Microorganisms (GCM) 10K type strain sequencing project: providing services to taxonomists for standard genome sequencing and annotation.</title>
        <authorList>
            <consortium name="The Broad Institute Genomics Platform"/>
            <consortium name="The Broad Institute Genome Sequencing Center for Infectious Disease"/>
            <person name="Wu L."/>
            <person name="Ma J."/>
        </authorList>
    </citation>
    <scope>NUCLEOTIDE SEQUENCE [LARGE SCALE GENOMIC DNA]</scope>
    <source>
        <strain evidence="4">JCM 17137</strain>
    </source>
</reference>
<sequence length="269" mass="28113">MTRRRPRDDEFTMPSLRLDGQVALVTGASRGLGLGVALALAHAGADIALAARSAADLTEATGLVQDAGRKAVALATDVTDLDSVDAMVRSATEHFGRLDVLVNAAGLNIRQPALTYTEADWDSVMSVNLKGAFFACQRAAETMRDSGGGKIVNLGSLSSEVVLPNIALYAMSKGGLRQMTRAFAVEWAPYNIQVNAIAPGRFWTAMTDAVFSDPELYDSAVSVIPQGRPGTPRDLAGAAVLLSSEASDYITGQTIVVDGGWLVNAGASA</sequence>
<keyword evidence="4" id="KW-1185">Reference proteome</keyword>
<dbReference type="Gene3D" id="3.40.50.720">
    <property type="entry name" value="NAD(P)-binding Rossmann-like Domain"/>
    <property type="match status" value="1"/>
</dbReference>
<dbReference type="InterPro" id="IPR002347">
    <property type="entry name" value="SDR_fam"/>
</dbReference>
<proteinExistence type="inferred from homology"/>
<dbReference type="Pfam" id="PF13561">
    <property type="entry name" value="adh_short_C2"/>
    <property type="match status" value="1"/>
</dbReference>
<dbReference type="SUPFAM" id="SSF51735">
    <property type="entry name" value="NAD(P)-binding Rossmann-fold domains"/>
    <property type="match status" value="1"/>
</dbReference>
<dbReference type="NCBIfam" id="NF005559">
    <property type="entry name" value="PRK07231.1"/>
    <property type="match status" value="1"/>
</dbReference>
<evidence type="ECO:0000256" key="1">
    <source>
        <dbReference type="ARBA" id="ARBA00006484"/>
    </source>
</evidence>
<accession>A0ABP7FG43</accession>
<dbReference type="SMART" id="SM00822">
    <property type="entry name" value="PKS_KR"/>
    <property type="match status" value="1"/>
</dbReference>
<dbReference type="Proteomes" id="UP001500908">
    <property type="component" value="Unassembled WGS sequence"/>
</dbReference>
<dbReference type="InterPro" id="IPR036291">
    <property type="entry name" value="NAD(P)-bd_dom_sf"/>
</dbReference>
<comment type="caution">
    <text evidence="3">The sequence shown here is derived from an EMBL/GenBank/DDBJ whole genome shotgun (WGS) entry which is preliminary data.</text>
</comment>
<comment type="similarity">
    <text evidence="1">Belongs to the short-chain dehydrogenases/reductases (SDR) family.</text>
</comment>
<dbReference type="PROSITE" id="PS00061">
    <property type="entry name" value="ADH_SHORT"/>
    <property type="match status" value="1"/>
</dbReference>
<organism evidence="3 4">
    <name type="scientific">Salinactinospora qingdaonensis</name>
    <dbReference type="NCBI Taxonomy" id="702744"/>
    <lineage>
        <taxon>Bacteria</taxon>
        <taxon>Bacillati</taxon>
        <taxon>Actinomycetota</taxon>
        <taxon>Actinomycetes</taxon>
        <taxon>Streptosporangiales</taxon>
        <taxon>Nocardiopsidaceae</taxon>
        <taxon>Salinactinospora</taxon>
    </lineage>
</organism>
<protein>
    <submittedName>
        <fullName evidence="3">Glucose 1-dehydrogenase</fullName>
    </submittedName>
</protein>
<name>A0ABP7FG43_9ACTN</name>
<feature type="domain" description="Ketoreductase" evidence="2">
    <location>
        <begin position="21"/>
        <end position="190"/>
    </location>
</feature>
<evidence type="ECO:0000259" key="2">
    <source>
        <dbReference type="SMART" id="SM00822"/>
    </source>
</evidence>
<dbReference type="PRINTS" id="PR00080">
    <property type="entry name" value="SDRFAMILY"/>
</dbReference>
<dbReference type="PANTHER" id="PTHR42760">
    <property type="entry name" value="SHORT-CHAIN DEHYDROGENASES/REDUCTASES FAMILY MEMBER"/>
    <property type="match status" value="1"/>
</dbReference>
<dbReference type="RefSeq" id="WP_344969392.1">
    <property type="nucleotide sequence ID" value="NZ_BAABDD010000006.1"/>
</dbReference>
<dbReference type="EMBL" id="BAABDD010000006">
    <property type="protein sequence ID" value="GAA3738200.1"/>
    <property type="molecule type" value="Genomic_DNA"/>
</dbReference>